<protein>
    <submittedName>
        <fullName evidence="1">Uncharacterized protein</fullName>
    </submittedName>
</protein>
<comment type="caution">
    <text evidence="1">The sequence shown here is derived from an EMBL/GenBank/DDBJ whole genome shotgun (WGS) entry which is preliminary data.</text>
</comment>
<feature type="non-terminal residue" evidence="1">
    <location>
        <position position="1"/>
    </location>
</feature>
<proteinExistence type="predicted"/>
<evidence type="ECO:0000313" key="2">
    <source>
        <dbReference type="Proteomes" id="UP001159428"/>
    </source>
</evidence>
<dbReference type="AlphaFoldDB" id="A0AAU9VUE3"/>
<dbReference type="Proteomes" id="UP001159428">
    <property type="component" value="Unassembled WGS sequence"/>
</dbReference>
<name>A0AAU9VUE3_9CNID</name>
<evidence type="ECO:0000313" key="1">
    <source>
        <dbReference type="EMBL" id="CAH3036728.1"/>
    </source>
</evidence>
<dbReference type="EMBL" id="CALNXJ010000003">
    <property type="protein sequence ID" value="CAH3036728.1"/>
    <property type="molecule type" value="Genomic_DNA"/>
</dbReference>
<accession>A0AAU9VUE3</accession>
<gene>
    <name evidence="1" type="ORF">PMEA_00017099</name>
</gene>
<reference evidence="1 2" key="1">
    <citation type="submission" date="2022-05" db="EMBL/GenBank/DDBJ databases">
        <authorList>
            <consortium name="Genoscope - CEA"/>
            <person name="William W."/>
        </authorList>
    </citation>
    <scope>NUCLEOTIDE SEQUENCE [LARGE SCALE GENOMIC DNA]</scope>
</reference>
<organism evidence="1 2">
    <name type="scientific">Pocillopora meandrina</name>
    <dbReference type="NCBI Taxonomy" id="46732"/>
    <lineage>
        <taxon>Eukaryota</taxon>
        <taxon>Metazoa</taxon>
        <taxon>Cnidaria</taxon>
        <taxon>Anthozoa</taxon>
        <taxon>Hexacorallia</taxon>
        <taxon>Scleractinia</taxon>
        <taxon>Astrocoeniina</taxon>
        <taxon>Pocilloporidae</taxon>
        <taxon>Pocillopora</taxon>
    </lineage>
</organism>
<sequence>CWEDICLSLQEEYFKLCDVQVFLNAVLVYEFRNRPWSPWSPWSLCGSVVEHRRAKSEGLAFDSSKGLRIFFLSHVRNETKNNFLYFFIELKTYHLSYHLSEFEGLKFKSSWRRKNIYTSNVLVFISG</sequence>
<keyword evidence="2" id="KW-1185">Reference proteome</keyword>